<keyword evidence="1" id="KW-0812">Transmembrane</keyword>
<reference evidence="2 3" key="1">
    <citation type="submission" date="2015-01" db="EMBL/GenBank/DDBJ databases">
        <title>Evolution of Trichinella species and genotypes.</title>
        <authorList>
            <person name="Korhonen P.K."/>
            <person name="Edoardo P."/>
            <person name="Giuseppe L.R."/>
            <person name="Gasser R.B."/>
        </authorList>
    </citation>
    <scope>NUCLEOTIDE SEQUENCE [LARGE SCALE GENOMIC DNA]</scope>
    <source>
        <strain evidence="2">ISS417</strain>
    </source>
</reference>
<evidence type="ECO:0000313" key="3">
    <source>
        <dbReference type="Proteomes" id="UP000055048"/>
    </source>
</evidence>
<evidence type="ECO:0000313" key="2">
    <source>
        <dbReference type="EMBL" id="KRX39267.1"/>
    </source>
</evidence>
<keyword evidence="1" id="KW-1133">Transmembrane helix</keyword>
<protein>
    <submittedName>
        <fullName evidence="2">Uncharacterized protein</fullName>
    </submittedName>
</protein>
<dbReference type="EMBL" id="JYDJ01000238">
    <property type="protein sequence ID" value="KRX39267.1"/>
    <property type="molecule type" value="Genomic_DNA"/>
</dbReference>
<keyword evidence="3" id="KW-1185">Reference proteome</keyword>
<name>A0A0V0TL64_9BILA</name>
<feature type="transmembrane region" description="Helical" evidence="1">
    <location>
        <begin position="156"/>
        <end position="174"/>
    </location>
</feature>
<organism evidence="2 3">
    <name type="scientific">Trichinella murrelli</name>
    <dbReference type="NCBI Taxonomy" id="144512"/>
    <lineage>
        <taxon>Eukaryota</taxon>
        <taxon>Metazoa</taxon>
        <taxon>Ecdysozoa</taxon>
        <taxon>Nematoda</taxon>
        <taxon>Enoplea</taxon>
        <taxon>Dorylaimia</taxon>
        <taxon>Trichinellida</taxon>
        <taxon>Trichinellidae</taxon>
        <taxon>Trichinella</taxon>
    </lineage>
</organism>
<gene>
    <name evidence="2" type="ORF">T05_3648</name>
</gene>
<keyword evidence="1" id="KW-0472">Membrane</keyword>
<proteinExistence type="predicted"/>
<evidence type="ECO:0000256" key="1">
    <source>
        <dbReference type="SAM" id="Phobius"/>
    </source>
</evidence>
<comment type="caution">
    <text evidence="2">The sequence shown here is derived from an EMBL/GenBank/DDBJ whole genome shotgun (WGS) entry which is preliminary data.</text>
</comment>
<dbReference type="AlphaFoldDB" id="A0A0V0TL64"/>
<dbReference type="Proteomes" id="UP000055048">
    <property type="component" value="Unassembled WGS sequence"/>
</dbReference>
<accession>A0A0V0TL64</accession>
<sequence length="244" mass="27821">MQPISNYTKCRMKSRRHSKEHFIRRDGAAADLHDFFDTGLSARQNDQLRLAVKASKSSIFHVSADGFYHFLLLWPMPCRPLSILLRSTPLICWLYSNTAGTSINSLHDGSTFLLDQMLCPGERLCLVYAEWHIRPSRAALASHFGRMYTVQVAQEFHSVVFLTTISFALFLKLISQFSGYYDPSSSEMRVAWCPPPWCMLHVLKHTTIPCRDLGNARRPSLVTLDVILNDFGWRPLRPSTASLT</sequence>